<feature type="compositionally biased region" description="Basic residues" evidence="1">
    <location>
        <begin position="40"/>
        <end position="70"/>
    </location>
</feature>
<reference evidence="2" key="2">
    <citation type="submission" date="2023-04" db="EMBL/GenBank/DDBJ databases">
        <authorList>
            <person name="Bruccoleri R.E."/>
            <person name="Oakeley E.J."/>
            <person name="Faust A.-M."/>
            <person name="Dessus-Babus S."/>
            <person name="Altorfer M."/>
            <person name="Burckhardt D."/>
            <person name="Oertli M."/>
            <person name="Naumann U."/>
            <person name="Petersen F."/>
            <person name="Wong J."/>
        </authorList>
    </citation>
    <scope>NUCLEOTIDE SEQUENCE</scope>
    <source>
        <strain evidence="2">GSM-AAB239-AS_SAM_17_03QT</strain>
        <tissue evidence="2">Leaf</tissue>
    </source>
</reference>
<evidence type="ECO:0000313" key="3">
    <source>
        <dbReference type="Proteomes" id="UP001140949"/>
    </source>
</evidence>
<dbReference type="AlphaFoldDB" id="A0AAX6F3J5"/>
<organism evidence="2 3">
    <name type="scientific">Iris pallida</name>
    <name type="common">Sweet iris</name>
    <dbReference type="NCBI Taxonomy" id="29817"/>
    <lineage>
        <taxon>Eukaryota</taxon>
        <taxon>Viridiplantae</taxon>
        <taxon>Streptophyta</taxon>
        <taxon>Embryophyta</taxon>
        <taxon>Tracheophyta</taxon>
        <taxon>Spermatophyta</taxon>
        <taxon>Magnoliopsida</taxon>
        <taxon>Liliopsida</taxon>
        <taxon>Asparagales</taxon>
        <taxon>Iridaceae</taxon>
        <taxon>Iridoideae</taxon>
        <taxon>Irideae</taxon>
        <taxon>Iris</taxon>
    </lineage>
</organism>
<feature type="region of interest" description="Disordered" evidence="1">
    <location>
        <begin position="1"/>
        <end position="72"/>
    </location>
</feature>
<evidence type="ECO:0000313" key="2">
    <source>
        <dbReference type="EMBL" id="KAJ6810718.1"/>
    </source>
</evidence>
<comment type="caution">
    <text evidence="2">The sequence shown here is derived from an EMBL/GenBank/DDBJ whole genome shotgun (WGS) entry which is preliminary data.</text>
</comment>
<sequence>MAEEAGNSTAEGFSTGILRAPPSVGPRHSDHGANWLDGWRRHREGVMRQRRGRKGERQKGRPRASGRRVHALGGGRRLCSRGCWRRDVGGPDPRRGSDGGYASVHEVNVRSRPLVGRRGERGW</sequence>
<name>A0AAX6F3J5_IRIPA</name>
<accession>A0AAX6F3J5</accession>
<dbReference type="EMBL" id="JANAVB010032220">
    <property type="protein sequence ID" value="KAJ6810718.1"/>
    <property type="molecule type" value="Genomic_DNA"/>
</dbReference>
<proteinExistence type="predicted"/>
<dbReference type="Proteomes" id="UP001140949">
    <property type="component" value="Unassembled WGS sequence"/>
</dbReference>
<reference evidence="2" key="1">
    <citation type="journal article" date="2023" name="GigaByte">
        <title>Genome assembly of the bearded iris, Iris pallida Lam.</title>
        <authorList>
            <person name="Bruccoleri R.E."/>
            <person name="Oakeley E.J."/>
            <person name="Faust A.M.E."/>
            <person name="Altorfer M."/>
            <person name="Dessus-Babus S."/>
            <person name="Burckhardt D."/>
            <person name="Oertli M."/>
            <person name="Naumann U."/>
            <person name="Petersen F."/>
            <person name="Wong J."/>
        </authorList>
    </citation>
    <scope>NUCLEOTIDE SEQUENCE</scope>
    <source>
        <strain evidence="2">GSM-AAB239-AS_SAM_17_03QT</strain>
    </source>
</reference>
<protein>
    <submittedName>
        <fullName evidence="2">Extensin-like</fullName>
    </submittedName>
</protein>
<evidence type="ECO:0000256" key="1">
    <source>
        <dbReference type="SAM" id="MobiDB-lite"/>
    </source>
</evidence>
<feature type="compositionally biased region" description="Polar residues" evidence="1">
    <location>
        <begin position="1"/>
        <end position="12"/>
    </location>
</feature>
<keyword evidence="3" id="KW-1185">Reference proteome</keyword>
<gene>
    <name evidence="2" type="ORF">M6B38_104315</name>
</gene>